<dbReference type="AlphaFoldDB" id="A0A6G1HMP0"/>
<dbReference type="SUPFAM" id="SSF51621">
    <property type="entry name" value="Phosphoenolpyruvate/pyruvate domain"/>
    <property type="match status" value="1"/>
</dbReference>
<dbReference type="Gene3D" id="3.20.20.60">
    <property type="entry name" value="Phosphoenolpyruvate-binding domains"/>
    <property type="match status" value="1"/>
</dbReference>
<evidence type="ECO:0000256" key="1">
    <source>
        <dbReference type="ARBA" id="ARBA00001050"/>
    </source>
</evidence>
<name>A0A6G1HMP0_9PEZI</name>
<dbReference type="EMBL" id="ML996703">
    <property type="protein sequence ID" value="KAF2397333.1"/>
    <property type="molecule type" value="Genomic_DNA"/>
</dbReference>
<accession>A0A6G1HMP0</accession>
<dbReference type="OrthoDB" id="1923844at2759"/>
<dbReference type="InterPro" id="IPR040442">
    <property type="entry name" value="Pyrv_kinase-like_dom_sf"/>
</dbReference>
<dbReference type="PANTHER" id="PTHR42905:SF2">
    <property type="entry name" value="PHOSPHOENOLPYRUVATE CARBOXYLASE FAMILY PROTEIN"/>
    <property type="match status" value="1"/>
</dbReference>
<dbReference type="PANTHER" id="PTHR42905">
    <property type="entry name" value="PHOSPHOENOLPYRUVATE CARBOXYLASE"/>
    <property type="match status" value="1"/>
</dbReference>
<dbReference type="Pfam" id="PF13714">
    <property type="entry name" value="PEP_mutase"/>
    <property type="match status" value="1"/>
</dbReference>
<dbReference type="CDD" id="cd00377">
    <property type="entry name" value="ICL_PEPM"/>
    <property type="match status" value="1"/>
</dbReference>
<sequence length="311" mass="33405">MESEPVPLLTSTDGPPEHPAARLRRMIEDPNAFILAPGVYDGFSARVALGVGFEALYMTGAGTTASRLGRADLGLASLPDMVANASTLASLSSTPLLADMDTGYGGPVAVARSTEAYIRAGVAGLHIEDQVAEKRCGHLGGKRVVGMGEWRARVRACVAARRRAGSDIVIVARTDALQLLGYQSAVERLRVAREEGADMGFLEGVRNEGEMRQIVADMFPWPMVLNMVEHGVTPRVGRKKARSIGFRMVIWPFATLGPAYLAMREGLEGLKREGEVRLPVECGPRGIFEVCGLEEDIRVDEEAGGEAFRGV</sequence>
<evidence type="ECO:0000313" key="3">
    <source>
        <dbReference type="Proteomes" id="UP000799640"/>
    </source>
</evidence>
<dbReference type="Proteomes" id="UP000799640">
    <property type="component" value="Unassembled WGS sequence"/>
</dbReference>
<comment type="catalytic activity">
    <reaction evidence="1">
        <text>(2S,3R)-3-hydroxybutane-1,2,3-tricarboxylate = pyruvate + succinate</text>
        <dbReference type="Rhea" id="RHEA:16809"/>
        <dbReference type="ChEBI" id="CHEBI:15361"/>
        <dbReference type="ChEBI" id="CHEBI:30031"/>
        <dbReference type="ChEBI" id="CHEBI:57429"/>
        <dbReference type="EC" id="4.1.3.30"/>
    </reaction>
</comment>
<dbReference type="PROSITE" id="PS00161">
    <property type="entry name" value="ISOCITRATE_LYASE"/>
    <property type="match status" value="1"/>
</dbReference>
<keyword evidence="2" id="KW-0670">Pyruvate</keyword>
<gene>
    <name evidence="2" type="ORF">EJ06DRAFT_539344</name>
</gene>
<reference evidence="2" key="1">
    <citation type="journal article" date="2020" name="Stud. Mycol.">
        <title>101 Dothideomycetes genomes: a test case for predicting lifestyles and emergence of pathogens.</title>
        <authorList>
            <person name="Haridas S."/>
            <person name="Albert R."/>
            <person name="Binder M."/>
            <person name="Bloem J."/>
            <person name="Labutti K."/>
            <person name="Salamov A."/>
            <person name="Andreopoulos B."/>
            <person name="Baker S."/>
            <person name="Barry K."/>
            <person name="Bills G."/>
            <person name="Bluhm B."/>
            <person name="Cannon C."/>
            <person name="Castanera R."/>
            <person name="Culley D."/>
            <person name="Daum C."/>
            <person name="Ezra D."/>
            <person name="Gonzalez J."/>
            <person name="Henrissat B."/>
            <person name="Kuo A."/>
            <person name="Liang C."/>
            <person name="Lipzen A."/>
            <person name="Lutzoni F."/>
            <person name="Magnuson J."/>
            <person name="Mondo S."/>
            <person name="Nolan M."/>
            <person name="Ohm R."/>
            <person name="Pangilinan J."/>
            <person name="Park H.-J."/>
            <person name="Ramirez L."/>
            <person name="Alfaro M."/>
            <person name="Sun H."/>
            <person name="Tritt A."/>
            <person name="Yoshinaga Y."/>
            <person name="Zwiers L.-H."/>
            <person name="Turgeon B."/>
            <person name="Goodwin S."/>
            <person name="Spatafora J."/>
            <person name="Crous P."/>
            <person name="Grigoriev I."/>
        </authorList>
    </citation>
    <scope>NUCLEOTIDE SEQUENCE</scope>
    <source>
        <strain evidence="2">CBS 262.69</strain>
    </source>
</reference>
<dbReference type="GO" id="GO:0046421">
    <property type="term" value="F:methylisocitrate lyase activity"/>
    <property type="evidence" value="ECO:0007669"/>
    <property type="project" value="UniProtKB-EC"/>
</dbReference>
<dbReference type="InterPro" id="IPR039556">
    <property type="entry name" value="ICL/PEPM"/>
</dbReference>
<protein>
    <submittedName>
        <fullName evidence="2">Phosphoenolpyruvate/pyruvate domain-containing protein</fullName>
    </submittedName>
</protein>
<evidence type="ECO:0000313" key="2">
    <source>
        <dbReference type="EMBL" id="KAF2397333.1"/>
    </source>
</evidence>
<organism evidence="2 3">
    <name type="scientific">Trichodelitschia bisporula</name>
    <dbReference type="NCBI Taxonomy" id="703511"/>
    <lineage>
        <taxon>Eukaryota</taxon>
        <taxon>Fungi</taxon>
        <taxon>Dikarya</taxon>
        <taxon>Ascomycota</taxon>
        <taxon>Pezizomycotina</taxon>
        <taxon>Dothideomycetes</taxon>
        <taxon>Dothideomycetes incertae sedis</taxon>
        <taxon>Phaeotrichales</taxon>
        <taxon>Phaeotrichaceae</taxon>
        <taxon>Trichodelitschia</taxon>
    </lineage>
</organism>
<dbReference type="InterPro" id="IPR018523">
    <property type="entry name" value="Isocitrate_lyase_ph_CS"/>
</dbReference>
<proteinExistence type="predicted"/>
<dbReference type="InterPro" id="IPR015813">
    <property type="entry name" value="Pyrv/PenolPyrv_kinase-like_dom"/>
</dbReference>
<keyword evidence="3" id="KW-1185">Reference proteome</keyword>